<evidence type="ECO:0000256" key="1">
    <source>
        <dbReference type="SAM" id="Phobius"/>
    </source>
</evidence>
<organism evidence="2 3">
    <name type="scientific">Virgibacillus indicus</name>
    <dbReference type="NCBI Taxonomy" id="2024554"/>
    <lineage>
        <taxon>Bacteria</taxon>
        <taxon>Bacillati</taxon>
        <taxon>Bacillota</taxon>
        <taxon>Bacilli</taxon>
        <taxon>Bacillales</taxon>
        <taxon>Bacillaceae</taxon>
        <taxon>Virgibacillus</taxon>
    </lineage>
</organism>
<feature type="transmembrane region" description="Helical" evidence="1">
    <location>
        <begin position="20"/>
        <end position="40"/>
    </location>
</feature>
<feature type="transmembrane region" description="Helical" evidence="1">
    <location>
        <begin position="230"/>
        <end position="248"/>
    </location>
</feature>
<keyword evidence="1" id="KW-0472">Membrane</keyword>
<feature type="transmembrane region" description="Helical" evidence="1">
    <location>
        <begin position="104"/>
        <end position="124"/>
    </location>
</feature>
<comment type="caution">
    <text evidence="2">The sequence shown here is derived from an EMBL/GenBank/DDBJ whole genome shotgun (WGS) entry which is preliminary data.</text>
</comment>
<dbReference type="EMBL" id="NPMS01000008">
    <property type="protein sequence ID" value="OZU87693.1"/>
    <property type="molecule type" value="Genomic_DNA"/>
</dbReference>
<keyword evidence="1" id="KW-1133">Transmembrane helix</keyword>
<feature type="transmembrane region" description="Helical" evidence="1">
    <location>
        <begin position="136"/>
        <end position="156"/>
    </location>
</feature>
<protein>
    <submittedName>
        <fullName evidence="2">Uncharacterized protein</fullName>
    </submittedName>
</protein>
<feature type="transmembrane region" description="Helical" evidence="1">
    <location>
        <begin position="74"/>
        <end position="98"/>
    </location>
</feature>
<dbReference type="AlphaFoldDB" id="A0A265N6T2"/>
<gene>
    <name evidence="2" type="ORF">CIL03_15100</name>
</gene>
<feature type="transmembrane region" description="Helical" evidence="1">
    <location>
        <begin position="46"/>
        <end position="62"/>
    </location>
</feature>
<dbReference type="Proteomes" id="UP000216498">
    <property type="component" value="Unassembled WGS sequence"/>
</dbReference>
<dbReference type="InterPro" id="IPR014509">
    <property type="entry name" value="YjdF-like"/>
</dbReference>
<name>A0A265N6T2_9BACI</name>
<evidence type="ECO:0000313" key="3">
    <source>
        <dbReference type="Proteomes" id="UP000216498"/>
    </source>
</evidence>
<evidence type="ECO:0000313" key="2">
    <source>
        <dbReference type="EMBL" id="OZU87693.1"/>
    </source>
</evidence>
<keyword evidence="3" id="KW-1185">Reference proteome</keyword>
<dbReference type="Pfam" id="PF09997">
    <property type="entry name" value="DUF2238"/>
    <property type="match status" value="1"/>
</dbReference>
<proteinExistence type="predicted"/>
<keyword evidence="1" id="KW-0812">Transmembrane</keyword>
<dbReference type="RefSeq" id="WP_094886721.1">
    <property type="nucleotide sequence ID" value="NZ_NPMS01000008.1"/>
</dbReference>
<reference evidence="2 3" key="1">
    <citation type="submission" date="2017-08" db="EMBL/GenBank/DDBJ databases">
        <title>Virgibacillus indicus sp. nov. and Virgibacillus profoundi sp. nov, two moderately halophilic bacteria isolated from marine sediment by using the Microfluidic Streak Plate.</title>
        <authorList>
            <person name="Xu B."/>
            <person name="Hu B."/>
            <person name="Wang J."/>
            <person name="Zhu Y."/>
            <person name="Huang L."/>
            <person name="Du W."/>
            <person name="Huang Y."/>
        </authorList>
    </citation>
    <scope>NUCLEOTIDE SEQUENCE [LARGE SCALE GENOMIC DNA]</scope>
    <source>
        <strain evidence="2 3">IO3-P2-C2</strain>
    </source>
</reference>
<dbReference type="OrthoDB" id="4966203at2"/>
<sequence>MNIIKRFFTSSTTTANKKIVVVYVIFRAIAVFMLINQIPMQRWGDAFLLILTLVLFAIPQLVERVFKIEIPNLLELIIIVFIFSSTILGELSDFYGYFKIWDTAFHTLNGFLAAGVGFSLVYLLNKNAKGINLSPLFLAIVTFCFSMTVGVMWEFFEYSADRWVNLDMQKDRIVQEISSVSIDVENNAVYRIEDIQRTVIESKDPSGDIIETVIDHGYLDIGIIDTMKDLFVNLIGAIVFSVLGYLYARHNQKKYRFVRNFIPKKGKSE</sequence>
<accession>A0A265N6T2</accession>